<evidence type="ECO:0000256" key="8">
    <source>
        <dbReference type="ARBA" id="ARBA00023136"/>
    </source>
</evidence>
<dbReference type="InterPro" id="IPR050173">
    <property type="entry name" value="ABC_transporter_C-like"/>
</dbReference>
<dbReference type="Pfam" id="PF00005">
    <property type="entry name" value="ABC_tran"/>
    <property type="match status" value="2"/>
</dbReference>
<dbReference type="GO" id="GO:0016020">
    <property type="term" value="C:membrane"/>
    <property type="evidence" value="ECO:0007669"/>
    <property type="project" value="UniProtKB-SubCell"/>
</dbReference>
<dbReference type="Gramene" id="EFJ21118">
    <property type="protein sequence ID" value="EFJ21118"/>
    <property type="gene ID" value="SELMODRAFT_417772"/>
</dbReference>
<sequence>MKWISKLAMISTIMYILKDSFVPFACLFAFGAYIYHHKMLDMTIAFVVLSFFSILARDSIYFIYGLPSISNALVAVERLQKVLDLTNSLQTSKSKKTSNIFAIELLDCNFARNISKSINPKPIHMQIQRGILAGLIGKVGSGKSSLLYGILEELKLTQGSLFVEGNIAYSPQQPWILNDTMRNNIVFGSIFDNKRYDNVVAACALNHDISMLPNGSDTEIGERGVNLSGRQKARVSLARACYSTAPIILLDDPLSAVDASTAKYIVDYVLNGILKGRTVIMATHSIISLQACDEIYLLDTNNGGIVKQETMESGNIKLSHYLEYLHIAGWSTFLIIPIFILGQGALLMVDYWIRIWTDNKYSISKYTYLILFTCLAYLTSSKNMHKLMVEKVFRSPLLFFDQNPIGKLLNRYSKDQAIPDETLPSQIKQALEGIYASIVLIGILIPWFLLTIPLALAILIYVRQQYISTGSALKRLDAISQSPIFAHFTETLQIAIKWTVEAESVFVSVERILEYCHLSTEATNKSEPRILSSNWPAAGSIEFINSTLAYREDLPAVLNNISFKIFPLEKIGITGAGKSSLAAAMFRMVENMACSGTILVDDIDIKTIGLDELRQRLSIIPQDPVLFSGTLRFNMDPFGKNDDREIHEALTRAHFSSTQSYKNFDNGLDGQITSSGTNFSVGERQLLCLARSLLRKSKILIMDEATAAVDNDTDQIIQATIRASFQDCTVLTVAHRIQTIIDNDRVLVMEAGRIAEFDTPKNLLKLTGKLYSILLWF</sequence>
<organism evidence="13">
    <name type="scientific">Selaginella moellendorffii</name>
    <name type="common">Spikemoss</name>
    <dbReference type="NCBI Taxonomy" id="88036"/>
    <lineage>
        <taxon>Eukaryota</taxon>
        <taxon>Viridiplantae</taxon>
        <taxon>Streptophyta</taxon>
        <taxon>Embryophyta</taxon>
        <taxon>Tracheophyta</taxon>
        <taxon>Lycopodiopsida</taxon>
        <taxon>Selaginellales</taxon>
        <taxon>Selaginellaceae</taxon>
        <taxon>Selaginella</taxon>
    </lineage>
</organism>
<reference evidence="12 13" key="1">
    <citation type="journal article" date="2011" name="Science">
        <title>The Selaginella genome identifies genetic changes associated with the evolution of vascular plants.</title>
        <authorList>
            <person name="Banks J.A."/>
            <person name="Nishiyama T."/>
            <person name="Hasebe M."/>
            <person name="Bowman J.L."/>
            <person name="Gribskov M."/>
            <person name="dePamphilis C."/>
            <person name="Albert V.A."/>
            <person name="Aono N."/>
            <person name="Aoyama T."/>
            <person name="Ambrose B.A."/>
            <person name="Ashton N.W."/>
            <person name="Axtell M.J."/>
            <person name="Barker E."/>
            <person name="Barker M.S."/>
            <person name="Bennetzen J.L."/>
            <person name="Bonawitz N.D."/>
            <person name="Chapple C."/>
            <person name="Cheng C."/>
            <person name="Correa L.G."/>
            <person name="Dacre M."/>
            <person name="DeBarry J."/>
            <person name="Dreyer I."/>
            <person name="Elias M."/>
            <person name="Engstrom E.M."/>
            <person name="Estelle M."/>
            <person name="Feng L."/>
            <person name="Finet C."/>
            <person name="Floyd S.K."/>
            <person name="Frommer W.B."/>
            <person name="Fujita T."/>
            <person name="Gramzow L."/>
            <person name="Gutensohn M."/>
            <person name="Harholt J."/>
            <person name="Hattori M."/>
            <person name="Heyl A."/>
            <person name="Hirai T."/>
            <person name="Hiwatashi Y."/>
            <person name="Ishikawa M."/>
            <person name="Iwata M."/>
            <person name="Karol K.G."/>
            <person name="Koehler B."/>
            <person name="Kolukisaoglu U."/>
            <person name="Kubo M."/>
            <person name="Kurata T."/>
            <person name="Lalonde S."/>
            <person name="Li K."/>
            <person name="Li Y."/>
            <person name="Litt A."/>
            <person name="Lyons E."/>
            <person name="Manning G."/>
            <person name="Maruyama T."/>
            <person name="Michael T.P."/>
            <person name="Mikami K."/>
            <person name="Miyazaki S."/>
            <person name="Morinaga S."/>
            <person name="Murata T."/>
            <person name="Mueller-Roeber B."/>
            <person name="Nelson D.R."/>
            <person name="Obara M."/>
            <person name="Oguri Y."/>
            <person name="Olmstead R.G."/>
            <person name="Onodera N."/>
            <person name="Petersen B.L."/>
            <person name="Pils B."/>
            <person name="Prigge M."/>
            <person name="Rensing S.A."/>
            <person name="Riano-Pachon D.M."/>
            <person name="Roberts A.W."/>
            <person name="Sato Y."/>
            <person name="Scheller H.V."/>
            <person name="Schulz B."/>
            <person name="Schulz C."/>
            <person name="Shakirov E.V."/>
            <person name="Shibagaki N."/>
            <person name="Shinohara N."/>
            <person name="Shippen D.E."/>
            <person name="Soerensen I."/>
            <person name="Sotooka R."/>
            <person name="Sugimoto N."/>
            <person name="Sugita M."/>
            <person name="Sumikawa N."/>
            <person name="Tanurdzic M."/>
            <person name="Theissen G."/>
            <person name="Ulvskov P."/>
            <person name="Wakazuki S."/>
            <person name="Weng J.K."/>
            <person name="Willats W.W."/>
            <person name="Wipf D."/>
            <person name="Wolf P.G."/>
            <person name="Yang L."/>
            <person name="Zimmer A.D."/>
            <person name="Zhu Q."/>
            <person name="Mitros T."/>
            <person name="Hellsten U."/>
            <person name="Loque D."/>
            <person name="Otillar R."/>
            <person name="Salamov A."/>
            <person name="Schmutz J."/>
            <person name="Shapiro H."/>
            <person name="Lindquist E."/>
            <person name="Lucas S."/>
            <person name="Rokhsar D."/>
            <person name="Grigoriev I.V."/>
        </authorList>
    </citation>
    <scope>NUCLEOTIDE SEQUENCE [LARGE SCALE GENOMIC DNA]</scope>
</reference>
<keyword evidence="6 12" id="KW-0067">ATP-binding</keyword>
<name>D8S3K3_SELML</name>
<dbReference type="GO" id="GO:0140359">
    <property type="term" value="F:ABC-type transporter activity"/>
    <property type="evidence" value="ECO:0000318"/>
    <property type="project" value="GO_Central"/>
</dbReference>
<dbReference type="Proteomes" id="UP000001514">
    <property type="component" value="Unassembled WGS sequence"/>
</dbReference>
<evidence type="ECO:0000313" key="13">
    <source>
        <dbReference type="Proteomes" id="UP000001514"/>
    </source>
</evidence>
<evidence type="ECO:0000256" key="2">
    <source>
        <dbReference type="ARBA" id="ARBA00009726"/>
    </source>
</evidence>
<dbReference type="InterPro" id="IPR011527">
    <property type="entry name" value="ABC1_TM_dom"/>
</dbReference>
<dbReference type="CDD" id="cd03250">
    <property type="entry name" value="ABCC_MRP_domain1"/>
    <property type="match status" value="1"/>
</dbReference>
<dbReference type="SMART" id="SM00382">
    <property type="entry name" value="AAA"/>
    <property type="match status" value="2"/>
</dbReference>
<dbReference type="Pfam" id="PF00664">
    <property type="entry name" value="ABC_membrane"/>
    <property type="match status" value="1"/>
</dbReference>
<keyword evidence="4 9" id="KW-0812">Transmembrane</keyword>
<dbReference type="eggNOG" id="KOG0054">
    <property type="taxonomic scope" value="Eukaryota"/>
</dbReference>
<dbReference type="EMBL" id="GL377600">
    <property type="protein sequence ID" value="EFJ21118.1"/>
    <property type="molecule type" value="Genomic_DNA"/>
</dbReference>
<evidence type="ECO:0000313" key="12">
    <source>
        <dbReference type="EMBL" id="EFJ21118.1"/>
    </source>
</evidence>
<dbReference type="GO" id="GO:0016887">
    <property type="term" value="F:ATP hydrolysis activity"/>
    <property type="evidence" value="ECO:0007669"/>
    <property type="project" value="InterPro"/>
</dbReference>
<feature type="transmembrane region" description="Helical" evidence="9">
    <location>
        <begin position="42"/>
        <end position="64"/>
    </location>
</feature>
<proteinExistence type="inferred from homology"/>
<dbReference type="InterPro" id="IPR036640">
    <property type="entry name" value="ABC1_TM_sf"/>
</dbReference>
<evidence type="ECO:0000256" key="9">
    <source>
        <dbReference type="SAM" id="Phobius"/>
    </source>
</evidence>
<dbReference type="CDD" id="cd03244">
    <property type="entry name" value="ABCC_MRP_domain2"/>
    <property type="match status" value="1"/>
</dbReference>
<dbReference type="OMA" id="SITICKA"/>
<feature type="transmembrane region" description="Helical" evidence="9">
    <location>
        <begin position="327"/>
        <end position="349"/>
    </location>
</feature>
<keyword evidence="7 9" id="KW-1133">Transmembrane helix</keyword>
<evidence type="ECO:0000256" key="5">
    <source>
        <dbReference type="ARBA" id="ARBA00022741"/>
    </source>
</evidence>
<feature type="domain" description="ABC transporter" evidence="10">
    <location>
        <begin position="103"/>
        <end position="325"/>
    </location>
</feature>
<dbReference type="HOGENOM" id="CLU_000604_27_9_1"/>
<evidence type="ECO:0000256" key="1">
    <source>
        <dbReference type="ARBA" id="ARBA00004141"/>
    </source>
</evidence>
<dbReference type="InterPro" id="IPR003439">
    <property type="entry name" value="ABC_transporter-like_ATP-bd"/>
</dbReference>
<dbReference type="PANTHER" id="PTHR24223:SF401">
    <property type="entry name" value="ATP-BINDING CASSETTE TRANSPORTER SUBFAMILY C"/>
    <property type="match status" value="1"/>
</dbReference>
<evidence type="ECO:0000259" key="10">
    <source>
        <dbReference type="PROSITE" id="PS50893"/>
    </source>
</evidence>
<feature type="domain" description="ABC transmembrane type-1" evidence="11">
    <location>
        <begin position="381"/>
        <end position="493"/>
    </location>
</feature>
<dbReference type="KEGG" id="smo:SELMODRAFT_417772"/>
<dbReference type="InterPro" id="IPR027417">
    <property type="entry name" value="P-loop_NTPase"/>
</dbReference>
<accession>D8S3K3</accession>
<dbReference type="Gene3D" id="3.40.50.300">
    <property type="entry name" value="P-loop containing nucleotide triphosphate hydrolases"/>
    <property type="match status" value="2"/>
</dbReference>
<comment type="similarity">
    <text evidence="2">Belongs to the ABC transporter superfamily. ABCC family. Conjugate transporter (TC 3.A.1.208) subfamily.</text>
</comment>
<dbReference type="SUPFAM" id="SSF90123">
    <property type="entry name" value="ABC transporter transmembrane region"/>
    <property type="match status" value="1"/>
</dbReference>
<dbReference type="AlphaFoldDB" id="D8S3K3"/>
<feature type="transmembrane region" description="Helical" evidence="9">
    <location>
        <begin position="361"/>
        <end position="378"/>
    </location>
</feature>
<dbReference type="PROSITE" id="PS50929">
    <property type="entry name" value="ABC_TM1F"/>
    <property type="match status" value="1"/>
</dbReference>
<feature type="domain" description="ABC transporter" evidence="10">
    <location>
        <begin position="541"/>
        <end position="776"/>
    </location>
</feature>
<keyword evidence="8 9" id="KW-0472">Membrane</keyword>
<dbReference type="InterPro" id="IPR003593">
    <property type="entry name" value="AAA+_ATPase"/>
</dbReference>
<evidence type="ECO:0000256" key="4">
    <source>
        <dbReference type="ARBA" id="ARBA00022692"/>
    </source>
</evidence>
<keyword evidence="5" id="KW-0547">Nucleotide-binding</keyword>
<dbReference type="PANTHER" id="PTHR24223">
    <property type="entry name" value="ATP-BINDING CASSETTE SUB-FAMILY C"/>
    <property type="match status" value="1"/>
</dbReference>
<evidence type="ECO:0000259" key="11">
    <source>
        <dbReference type="PROSITE" id="PS50929"/>
    </source>
</evidence>
<evidence type="ECO:0000256" key="3">
    <source>
        <dbReference type="ARBA" id="ARBA00022448"/>
    </source>
</evidence>
<evidence type="ECO:0000256" key="7">
    <source>
        <dbReference type="ARBA" id="ARBA00022989"/>
    </source>
</evidence>
<dbReference type="SUPFAM" id="SSF52540">
    <property type="entry name" value="P-loop containing nucleoside triphosphate hydrolases"/>
    <property type="match status" value="2"/>
</dbReference>
<keyword evidence="3" id="KW-0813">Transport</keyword>
<gene>
    <name evidence="12" type="primary">SmABCC25</name>
    <name evidence="12" type="ORF">SELMODRAFT_417772</name>
</gene>
<dbReference type="GO" id="GO:0005524">
    <property type="term" value="F:ATP binding"/>
    <property type="evidence" value="ECO:0007669"/>
    <property type="project" value="UniProtKB-KW"/>
</dbReference>
<dbReference type="PROSITE" id="PS50893">
    <property type="entry name" value="ABC_TRANSPORTER_2"/>
    <property type="match status" value="2"/>
</dbReference>
<feature type="transmembrane region" description="Helical" evidence="9">
    <location>
        <begin position="12"/>
        <end position="36"/>
    </location>
</feature>
<comment type="subcellular location">
    <subcellularLocation>
        <location evidence="1">Membrane</location>
        <topology evidence="1">Multi-pass membrane protein</topology>
    </subcellularLocation>
</comment>
<protein>
    <submittedName>
        <fullName evidence="12">ATP-binding cassette transporter, subfamily C, member 25, cluster Ib, SmABCC25</fullName>
    </submittedName>
</protein>
<feature type="transmembrane region" description="Helical" evidence="9">
    <location>
        <begin position="434"/>
        <end position="462"/>
    </location>
</feature>
<dbReference type="FunFam" id="3.40.50.300:FF:000163">
    <property type="entry name" value="Multidrug resistance-associated protein member 4"/>
    <property type="match status" value="1"/>
</dbReference>
<dbReference type="PROSITE" id="PS00211">
    <property type="entry name" value="ABC_TRANSPORTER_1"/>
    <property type="match status" value="1"/>
</dbReference>
<dbReference type="InParanoid" id="D8S3K3"/>
<dbReference type="InterPro" id="IPR017871">
    <property type="entry name" value="ABC_transporter-like_CS"/>
</dbReference>
<keyword evidence="13" id="KW-1185">Reference proteome</keyword>
<dbReference type="FunFam" id="3.40.50.300:FF:000997">
    <property type="entry name" value="Multidrug resistance-associated protein 1"/>
    <property type="match status" value="1"/>
</dbReference>
<dbReference type="Gene3D" id="1.20.1560.10">
    <property type="entry name" value="ABC transporter type 1, transmembrane domain"/>
    <property type="match status" value="2"/>
</dbReference>
<dbReference type="GO" id="GO:0055085">
    <property type="term" value="P:transmembrane transport"/>
    <property type="evidence" value="ECO:0000318"/>
    <property type="project" value="GO_Central"/>
</dbReference>
<evidence type="ECO:0000256" key="6">
    <source>
        <dbReference type="ARBA" id="ARBA00022840"/>
    </source>
</evidence>